<dbReference type="Pfam" id="PF01645">
    <property type="entry name" value="Glu_synthase"/>
    <property type="match status" value="1"/>
</dbReference>
<accession>A0A1H8BJJ8</accession>
<dbReference type="GO" id="GO:0006537">
    <property type="term" value="P:glutamate biosynthetic process"/>
    <property type="evidence" value="ECO:0007669"/>
    <property type="project" value="InterPro"/>
</dbReference>
<feature type="region of interest" description="Disordered" evidence="3">
    <location>
        <begin position="533"/>
        <end position="552"/>
    </location>
</feature>
<dbReference type="InterPro" id="IPR002932">
    <property type="entry name" value="Glu_synthdom"/>
</dbReference>
<gene>
    <name evidence="5" type="ORF">SAMN04488011_101623</name>
</gene>
<evidence type="ECO:0000256" key="3">
    <source>
        <dbReference type="SAM" id="MobiDB-lite"/>
    </source>
</evidence>
<keyword evidence="6" id="KW-1185">Reference proteome</keyword>
<dbReference type="PANTHER" id="PTHR43819:SF1">
    <property type="entry name" value="ARCHAEAL-TYPE GLUTAMATE SYNTHASE [NADPH]"/>
    <property type="match status" value="1"/>
</dbReference>
<proteinExistence type="inferred from homology"/>
<dbReference type="AlphaFoldDB" id="A0A1H8BJJ8"/>
<feature type="compositionally biased region" description="Basic residues" evidence="3">
    <location>
        <begin position="543"/>
        <end position="552"/>
    </location>
</feature>
<name>A0A1H8BJJ8_9RHOB</name>
<dbReference type="SUPFAM" id="SSF51395">
    <property type="entry name" value="FMN-linked oxidoreductases"/>
    <property type="match status" value="1"/>
</dbReference>
<dbReference type="EMBL" id="FOCM01000001">
    <property type="protein sequence ID" value="SEM82952.1"/>
    <property type="molecule type" value="Genomic_DNA"/>
</dbReference>
<evidence type="ECO:0000313" key="6">
    <source>
        <dbReference type="Proteomes" id="UP000199372"/>
    </source>
</evidence>
<evidence type="ECO:0000313" key="5">
    <source>
        <dbReference type="EMBL" id="SEM82952.1"/>
    </source>
</evidence>
<dbReference type="InterPro" id="IPR027283">
    <property type="entry name" value="YerD"/>
</dbReference>
<feature type="domain" description="Glutamate synthase" evidence="4">
    <location>
        <begin position="161"/>
        <end position="475"/>
    </location>
</feature>
<organism evidence="5 6">
    <name type="scientific">Palleronia pelagia</name>
    <dbReference type="NCBI Taxonomy" id="387096"/>
    <lineage>
        <taxon>Bacteria</taxon>
        <taxon>Pseudomonadati</taxon>
        <taxon>Pseudomonadota</taxon>
        <taxon>Alphaproteobacteria</taxon>
        <taxon>Rhodobacterales</taxon>
        <taxon>Roseobacteraceae</taxon>
        <taxon>Palleronia</taxon>
    </lineage>
</organism>
<dbReference type="Gene3D" id="3.20.20.70">
    <property type="entry name" value="Aldolase class I"/>
    <property type="match status" value="1"/>
</dbReference>
<sequence length="552" mass="61026">MKMLENYSRFSALAAAAALTVVCLALVPLSGWAWLGVLVFGALTAVGVRDMRQTHHAILRNYPILGHIRFFFEKIRPEIRQYFIESDHDEEPFSREDRSIVYQRAKNEEAARPFGTKQKVYEGGYGWMTHSIVPTHLDRHDFRVSIGGPDCKKPYDASLYNISAMSFGSLSAAAIRALNMGAKAGGFAHDTGEGGISKYHREGGGDLIWEIGSGYFGCRTHEGRFDPDKFAEKAADDQVKMIEIKLSQGAKPGHGGMLPAAKITEEIAEARDIPMGKDCISPAGHPEFSTPRELCAFIARLRDLSGGKPVGFKLCIGHRREFMCIVKAMIATGIYPDFIVVDGKEGGTGAAPLEFANHVGMPLTEGLTFVHNTLRGANIRERIRIGASGKLIHAFDVAQAFAMGADWCNSARGFMFSVGCIQAQACHTNHCPTGVTTTDPVRQRALVVKDKAPRVANFHRNTMRALAEMAGAAGLDDPRDFLPHHFMKREADGSMVEASDAWPYMQHNYLIENENTDREDTYLKRWRRASAETFDPPEPYGRALKKRKMAAE</sequence>
<dbReference type="PIRSF" id="PIRSF500060">
    <property type="entry name" value="UCP500060"/>
    <property type="match status" value="1"/>
</dbReference>
<evidence type="ECO:0000256" key="2">
    <source>
        <dbReference type="PIRNR" id="PIRNR006429"/>
    </source>
</evidence>
<dbReference type="Proteomes" id="UP000199372">
    <property type="component" value="Unassembled WGS sequence"/>
</dbReference>
<dbReference type="GO" id="GO:0015930">
    <property type="term" value="F:glutamate synthase activity"/>
    <property type="evidence" value="ECO:0007669"/>
    <property type="project" value="InterPro"/>
</dbReference>
<comment type="similarity">
    <text evidence="1 2">Belongs to the glutamate synthase family.</text>
</comment>
<evidence type="ECO:0000259" key="4">
    <source>
        <dbReference type="Pfam" id="PF01645"/>
    </source>
</evidence>
<dbReference type="FunFam" id="3.20.20.70:FF:000156">
    <property type="entry name" value="Glutamate synthase domain protein"/>
    <property type="match status" value="1"/>
</dbReference>
<dbReference type="InterPro" id="IPR013785">
    <property type="entry name" value="Aldolase_TIM"/>
</dbReference>
<dbReference type="PANTHER" id="PTHR43819">
    <property type="entry name" value="ARCHAEAL-TYPE GLUTAMATE SYNTHASE [NADPH]"/>
    <property type="match status" value="1"/>
</dbReference>
<dbReference type="CDD" id="cd02808">
    <property type="entry name" value="GltS_FMN"/>
    <property type="match status" value="1"/>
</dbReference>
<dbReference type="InterPro" id="IPR024188">
    <property type="entry name" value="GltB"/>
</dbReference>
<evidence type="ECO:0000256" key="1">
    <source>
        <dbReference type="ARBA" id="ARBA00009716"/>
    </source>
</evidence>
<reference evidence="6" key="1">
    <citation type="submission" date="2016-10" db="EMBL/GenBank/DDBJ databases">
        <authorList>
            <person name="Varghese N."/>
            <person name="Submissions S."/>
        </authorList>
    </citation>
    <scope>NUCLEOTIDE SEQUENCE [LARGE SCALE GENOMIC DNA]</scope>
    <source>
        <strain evidence="6">DSM 26893</strain>
    </source>
</reference>
<dbReference type="OrthoDB" id="9758182at2"/>
<dbReference type="PIRSF" id="PIRSF006429">
    <property type="entry name" value="GOGAT_lg_2"/>
    <property type="match status" value="1"/>
</dbReference>
<dbReference type="RefSeq" id="WP_091844138.1">
    <property type="nucleotide sequence ID" value="NZ_FOCM01000001.1"/>
</dbReference>
<protein>
    <submittedName>
        <fullName evidence="5">Glutamate synthase domain-containing protein 2</fullName>
    </submittedName>
</protein>